<feature type="region of interest" description="Disordered" evidence="1">
    <location>
        <begin position="119"/>
        <end position="204"/>
    </location>
</feature>
<dbReference type="AlphaFoldDB" id="A0A1G7R015"/>
<reference evidence="4" key="1">
    <citation type="submission" date="2016-10" db="EMBL/GenBank/DDBJ databases">
        <authorList>
            <person name="Varghese N."/>
            <person name="Submissions S."/>
        </authorList>
    </citation>
    <scope>NUCLEOTIDE SEQUENCE [LARGE SCALE GENOMIC DNA]</scope>
    <source>
        <strain evidence="4">KHC7</strain>
    </source>
</reference>
<keyword evidence="4" id="KW-1185">Reference proteome</keyword>
<dbReference type="InterPro" id="IPR040853">
    <property type="entry name" value="RapA2_cadherin-like"/>
</dbReference>
<feature type="compositionally biased region" description="Low complexity" evidence="1">
    <location>
        <begin position="186"/>
        <end position="195"/>
    </location>
</feature>
<dbReference type="InterPro" id="IPR010221">
    <property type="entry name" value="VCBS_dom"/>
</dbReference>
<evidence type="ECO:0000259" key="2">
    <source>
        <dbReference type="Pfam" id="PF17803"/>
    </source>
</evidence>
<evidence type="ECO:0000313" key="3">
    <source>
        <dbReference type="EMBL" id="SDG04077.1"/>
    </source>
</evidence>
<dbReference type="RefSeq" id="WP_218970748.1">
    <property type="nucleotide sequence ID" value="NZ_FNBX01000026.1"/>
</dbReference>
<gene>
    <name evidence="3" type="ORF">SAMN05192586_1261</name>
</gene>
<accession>A0A1G7R015</accession>
<dbReference type="Pfam" id="PF17803">
    <property type="entry name" value="Cadherin_4"/>
    <property type="match status" value="2"/>
</dbReference>
<name>A0A1G7R015_9BACT</name>
<sequence length="502" mass="50441">MTEIKVPRPQAGQRVEIVPSAEGRLALAFALQDAGIVRQGSDLVFMFPDGGSVVLVGFYDLPADHLPEFAVDGVVVSGEEFFAALNNPDLMPAAGQLTAPHTGSLDALDFNGAPPSLVGGLDHLPGTGGSGRDLFGESGGGRQAGDFGGGPVIPGTPSPAPRGGDNPMPPQQPAPDHSVRLEALAQQDQSGQSRPGPGGPAPVAQTLEVHEAGLASGSAPGTGASADGGLRVFAPDGVGSIVINGVTVWANGRLAQDSVDVPGGTLSVAFDPRSGALTYAYQLDTALDHGTDSLTNDVTVTVTDRDGDRAQATLHLTVEDDSPRIESFAATATDQIAPTASGNVLAGAAAGADGAHFAWTSEAQSAYGTVTLNADGAYSFTAGGDAAKALGAGQSVQQSFSYSYTDADGDAATGTLTITISGTNDAPEVAASTATVAEDTAQVTGILPAPTDVDSTDTPFYEPQTNTAGSYGSFTLAADGTYTYTLNNNLAAVQALGVNETL</sequence>
<feature type="compositionally biased region" description="Gly residues" evidence="1">
    <location>
        <begin position="126"/>
        <end position="152"/>
    </location>
</feature>
<dbReference type="NCBIfam" id="TIGR01965">
    <property type="entry name" value="VCBS_repeat"/>
    <property type="match status" value="2"/>
</dbReference>
<feature type="non-terminal residue" evidence="3">
    <location>
        <position position="502"/>
    </location>
</feature>
<dbReference type="STRING" id="571438.SAMN05192586_1261"/>
<dbReference type="EMBL" id="FNBX01000026">
    <property type="protein sequence ID" value="SDG04077.1"/>
    <property type="molecule type" value="Genomic_DNA"/>
</dbReference>
<protein>
    <submittedName>
        <fullName evidence="3">VCBS repeat-containing protein</fullName>
    </submittedName>
</protein>
<organism evidence="3 4">
    <name type="scientific">Desulfovibrio legallii</name>
    <dbReference type="NCBI Taxonomy" id="571438"/>
    <lineage>
        <taxon>Bacteria</taxon>
        <taxon>Pseudomonadati</taxon>
        <taxon>Thermodesulfobacteriota</taxon>
        <taxon>Desulfovibrionia</taxon>
        <taxon>Desulfovibrionales</taxon>
        <taxon>Desulfovibrionaceae</taxon>
        <taxon>Desulfovibrio</taxon>
    </lineage>
</organism>
<dbReference type="Gene3D" id="2.60.40.10">
    <property type="entry name" value="Immunoglobulins"/>
    <property type="match status" value="1"/>
</dbReference>
<dbReference type="Proteomes" id="UP000199355">
    <property type="component" value="Unassembled WGS sequence"/>
</dbReference>
<feature type="domain" description="RapA2 cadherin-like" evidence="2">
    <location>
        <begin position="310"/>
        <end position="380"/>
    </location>
</feature>
<proteinExistence type="predicted"/>
<feature type="domain" description="RapA2 cadherin-like" evidence="2">
    <location>
        <begin position="415"/>
        <end position="484"/>
    </location>
</feature>
<evidence type="ECO:0000313" key="4">
    <source>
        <dbReference type="Proteomes" id="UP000199355"/>
    </source>
</evidence>
<dbReference type="InterPro" id="IPR013783">
    <property type="entry name" value="Ig-like_fold"/>
</dbReference>
<evidence type="ECO:0000256" key="1">
    <source>
        <dbReference type="SAM" id="MobiDB-lite"/>
    </source>
</evidence>